<dbReference type="GO" id="GO:0034702">
    <property type="term" value="C:monoatomic ion channel complex"/>
    <property type="evidence" value="ECO:0007669"/>
    <property type="project" value="UniProtKB-KW"/>
</dbReference>
<gene>
    <name evidence="17 20" type="primary">KCNQ</name>
    <name evidence="17" type="synonym">CG12215</name>
    <name evidence="17" type="synonym">CG12915</name>
    <name evidence="17" type="synonym">DKCNQ</name>
    <name evidence="17" type="synonym">dKCNQ</name>
    <name evidence="17" type="synonym">Dmel\CG33135</name>
    <name evidence="17" type="synonym">KCNQ1</name>
    <name evidence="17" type="synonym">kcnq1</name>
    <name evidence="17" type="synonym">KQT</name>
    <name evidence="17" type="synonym">KQT 1</name>
    <name evidence="17 20" type="ORF">CG33135</name>
    <name evidence="17" type="ORF">Dmel_CG33135</name>
</gene>
<dbReference type="Gene3D" id="6.10.140.1910">
    <property type="match status" value="2"/>
</dbReference>
<dbReference type="AlphaFoldDB" id="Q5PXF9"/>
<reference evidence="17" key="15">
    <citation type="submission" date="2020-05" db="EMBL/GenBank/DDBJ databases">
        <title>Drosophila melanogaster release 4 sequence.</title>
        <authorList>
            <consortium name="Berkeley Drosophila Genome Project"/>
            <person name="Celniker S."/>
            <person name="Carlson J."/>
            <person name="Wan K."/>
            <person name="Pfeiffer B."/>
            <person name="Frise E."/>
            <person name="George R."/>
            <person name="Hoskins R."/>
            <person name="Stapleton M."/>
            <person name="Pacleb J."/>
            <person name="Park S."/>
            <person name="Svirskas R."/>
            <person name="Smith E."/>
            <person name="Yu C."/>
            <person name="Rubin G."/>
        </authorList>
    </citation>
    <scope>NUCLEOTIDE SEQUENCE</scope>
</reference>
<keyword evidence="3" id="KW-1003">Cell membrane</keyword>
<evidence type="ECO:0000313" key="17">
    <source>
        <dbReference type="EMBL" id="AAF58830.4"/>
    </source>
</evidence>
<reference evidence="17 21" key="10">
    <citation type="journal article" date="2007" name="Science">
        <title>Sequence finishing and mapping of Drosophila melanogaster heterochromatin.</title>
        <authorList>
            <person name="Hoskins R.A."/>
            <person name="Carlson J.W."/>
            <person name="Kennedy C."/>
            <person name="Acevedo D."/>
            <person name="Evans-Holm M."/>
            <person name="Frise E."/>
            <person name="Wan K.H."/>
            <person name="Park S."/>
            <person name="Mendez-Lago M."/>
            <person name="Rossi F."/>
            <person name="Villasante A."/>
            <person name="Dimitri P."/>
            <person name="Karpen G.H."/>
            <person name="Celniker S.E."/>
        </authorList>
    </citation>
    <scope>NUCLEOTIDE SEQUENCE [LARGE SCALE GENOMIC DNA]</scope>
    <source>
        <strain evidence="21">Berkeley</strain>
    </source>
</reference>
<dbReference type="RefSeq" id="NP_788299.3">
    <property type="nucleotide sequence ID" value="NM_176119.5"/>
</dbReference>
<dbReference type="EMBL" id="AY823301">
    <property type="protein sequence ID" value="AAV70987.1"/>
    <property type="molecule type" value="mRNA"/>
</dbReference>
<keyword evidence="10 14" id="KW-0472">Membrane</keyword>
<evidence type="ECO:0000256" key="3">
    <source>
        <dbReference type="ARBA" id="ARBA00022475"/>
    </source>
</evidence>
<dbReference type="GO" id="GO:0016020">
    <property type="term" value="C:membrane"/>
    <property type="evidence" value="ECO:0000314"/>
    <property type="project" value="FlyBase"/>
</dbReference>
<dbReference type="InterPro" id="IPR005821">
    <property type="entry name" value="Ion_trans_dom"/>
</dbReference>
<dbReference type="PRINTS" id="PR00169">
    <property type="entry name" value="KCHANNEL"/>
</dbReference>
<evidence type="ECO:0000256" key="13">
    <source>
        <dbReference type="SAM" id="MobiDB-lite"/>
    </source>
</evidence>
<reference evidence="17 21" key="9">
    <citation type="journal article" date="2007" name="Science">
        <title>The Release 5.1 annotation of Drosophila melanogaster heterochromatin.</title>
        <authorList>
            <person name="Smith C.D."/>
            <person name="Shu S."/>
            <person name="Mungall C.J."/>
            <person name="Karpen G.H."/>
        </authorList>
    </citation>
    <scope>NUCLEOTIDE SEQUENCE [LARGE SCALE GENOMIC DNA]</scope>
    <source>
        <strain evidence="21">Berkeley</strain>
    </source>
</reference>
<dbReference type="EMBL" id="AE013599">
    <property type="protein sequence ID" value="AAF58830.4"/>
    <property type="molecule type" value="Genomic_DNA"/>
</dbReference>
<dbReference type="GeneID" id="36071"/>
<reference evidence="17" key="11">
    <citation type="journal article" date="2015" name="G3 (Bethesda)">
        <title>Gene Model Annotations for Drosophila melanogaster: Impact of High-Throughput Data.</title>
        <authorList>
            <consortium name="FlyBase Consortium"/>
            <person name="Matthews B.B."/>
            <person name="Dos Santos G."/>
            <person name="Crosby M.A."/>
            <person name="Emmert D.B."/>
            <person name="St Pierre S.E."/>
            <person name="Gramates L.S."/>
            <person name="Zhou P."/>
            <person name="Schroeder A.J."/>
            <person name="Falls K."/>
            <person name="Strelets V."/>
            <person name="Russo S.M."/>
            <person name="Gelbart W.M."/>
            <person name="null"/>
        </authorList>
    </citation>
    <scope>NUCLEOTIDE SEQUENCE</scope>
</reference>
<reference evidence="19" key="6">
    <citation type="journal article" date="2005" name="J. Neurosci.">
        <title>A Drosophila KCNQ channel essential for early embryonic development.</title>
        <authorList>
            <person name="Wen H."/>
            <person name="Weiger T.M."/>
            <person name="Ferguson T.S."/>
            <person name="Shahidullah M."/>
            <person name="Scott S.S."/>
            <person name="Levitan I.B."/>
        </authorList>
    </citation>
    <scope>NUCLEOTIDE SEQUENCE</scope>
    <source>
        <strain evidence="18">Canton S</strain>
        <strain evidence="19">Yw</strain>
        <tissue evidence="19">Whole body</tissue>
    </source>
</reference>
<dbReference type="FlyBase" id="FBgn0033494">
    <property type="gene designation" value="KCNQ"/>
</dbReference>
<dbReference type="Pfam" id="PF00520">
    <property type="entry name" value="Ion_trans"/>
    <property type="match status" value="1"/>
</dbReference>
<feature type="transmembrane region" description="Helical" evidence="14">
    <location>
        <begin position="148"/>
        <end position="166"/>
    </location>
</feature>
<dbReference type="GO" id="GO:0001700">
    <property type="term" value="P:embryonic development via the syncytial blastoderm"/>
    <property type="evidence" value="ECO:0000315"/>
    <property type="project" value="FlyBase"/>
</dbReference>
<comment type="subcellular location">
    <subcellularLocation>
        <location evidence="1">Cell membrane</location>
        <topology evidence="1">Multi-pass membrane protein</topology>
    </subcellularLocation>
</comment>
<evidence type="ECO:0000313" key="18">
    <source>
        <dbReference type="EMBL" id="AAV70986.1"/>
    </source>
</evidence>
<dbReference type="PANTHER" id="PTHR47735">
    <property type="entry name" value="POTASSIUM VOLTAGE-GATED CHANNEL SUBFAMILY KQT MEMBER 4"/>
    <property type="match status" value="1"/>
</dbReference>
<reference evidence="17 21" key="5">
    <citation type="journal article" date="2002" name="Genome Biol.">
        <title>Heterochromatic sequences in a Drosophila whole-genome shotgun assembly.</title>
        <authorList>
            <person name="Hoskins R.A."/>
            <person name="Smith C.D."/>
            <person name="Carlson J.W."/>
            <person name="Carvalho A.B."/>
            <person name="Halpern A."/>
            <person name="Kaminker J.S."/>
            <person name="Kennedy C."/>
            <person name="Mungall C.J."/>
            <person name="Sullivan B.A."/>
            <person name="Sutton G.G."/>
            <person name="Yasuhara J.C."/>
            <person name="Wakimoto B.T."/>
            <person name="Myers E.W."/>
            <person name="Celniker S.E."/>
            <person name="Rubin G.M."/>
            <person name="Karpen G.H."/>
        </authorList>
    </citation>
    <scope>NUCLEOTIDE SEQUENCE [LARGE SCALE GENOMIC DNA]</scope>
    <source>
        <strain evidence="21">Berkeley</strain>
    </source>
</reference>
<dbReference type="SMR" id="Q5PXF9"/>
<evidence type="ECO:0000256" key="5">
    <source>
        <dbReference type="ARBA" id="ARBA00022692"/>
    </source>
</evidence>
<dbReference type="FunFam" id="1.10.287.70:FF:000016">
    <property type="entry name" value="Putative potassium voltage-gated channel subfamily KQT member 2"/>
    <property type="match status" value="1"/>
</dbReference>
<accession>Q5PXF9</accession>
<dbReference type="InterPro" id="IPR003937">
    <property type="entry name" value="K_chnl_volt-dep_KCNQ"/>
</dbReference>
<keyword evidence="2" id="KW-0813">Transport</keyword>
<evidence type="ECO:0000256" key="7">
    <source>
        <dbReference type="ARBA" id="ARBA00022958"/>
    </source>
</evidence>
<evidence type="ECO:0000256" key="6">
    <source>
        <dbReference type="ARBA" id="ARBA00022882"/>
    </source>
</evidence>
<dbReference type="SUPFAM" id="SSF81324">
    <property type="entry name" value="Voltage-gated potassium channels"/>
    <property type="match status" value="1"/>
</dbReference>
<dbReference type="CTD" id="36071"/>
<dbReference type="GO" id="GO:0005886">
    <property type="term" value="C:plasma membrane"/>
    <property type="evidence" value="ECO:0007669"/>
    <property type="project" value="UniProtKB-SubCell"/>
</dbReference>
<dbReference type="Gene3D" id="1.10.287.70">
    <property type="match status" value="1"/>
</dbReference>
<evidence type="ECO:0000313" key="20">
    <source>
        <dbReference type="FlyBase" id="FBgn0033494"/>
    </source>
</evidence>
<feature type="compositionally biased region" description="Polar residues" evidence="13">
    <location>
        <begin position="671"/>
        <end position="681"/>
    </location>
</feature>
<reference evidence="17 21" key="1">
    <citation type="journal article" date="2000" name="Science">
        <title>The genome sequence of Drosophila melanogaster.</title>
        <authorList>
            <person name="Adams M.D."/>
            <person name="Celniker S.E."/>
            <person name="Holt R.A."/>
            <person name="Evans C.A."/>
            <person name="Gocayne J.D."/>
            <person name="Amanatides P.G."/>
            <person name="Scherer S.E."/>
            <person name="Li P.W."/>
            <person name="Hoskins R.A."/>
            <person name="Galle R.F."/>
            <person name="George R.A."/>
            <person name="Lewis S.E."/>
            <person name="Richards S."/>
            <person name="Ashburner M."/>
            <person name="Henderson S.N."/>
            <person name="Sutton G.G."/>
            <person name="Wortman J.R."/>
            <person name="Yandell M.D."/>
            <person name="Zhang Q."/>
            <person name="Chen L.X."/>
            <person name="Brandon R.C."/>
            <person name="Rogers Y.H."/>
            <person name="Blazej R.G."/>
            <person name="Champe M."/>
            <person name="Pfeiffer B.D."/>
            <person name="Wan K.H."/>
            <person name="Doyle C."/>
            <person name="Baxter E.G."/>
            <person name="Helt G."/>
            <person name="Nelson C.R."/>
            <person name="Gabor G.L."/>
            <person name="Abril J.F."/>
            <person name="Agbayani A."/>
            <person name="An H.J."/>
            <person name="Andrews-Pfannkoch C."/>
            <person name="Baldwin D."/>
            <person name="Ballew R.M."/>
            <person name="Basu A."/>
            <person name="Baxendale J."/>
            <person name="Bayraktaroglu L."/>
            <person name="Beasley E.M."/>
            <person name="Beeson K.Y."/>
            <person name="Benos P.V."/>
            <person name="Berman B.P."/>
            <person name="Bhandari D."/>
            <person name="Bolshakov S."/>
            <person name="Borkova D."/>
            <person name="Botchan M.R."/>
            <person name="Bouck J."/>
            <person name="Brokstein P."/>
            <person name="Brottier P."/>
            <person name="Burtis K.C."/>
            <person name="Busam D.A."/>
            <person name="Butler H."/>
            <person name="Cadieu E."/>
            <person name="Center A."/>
            <person name="Chandra I."/>
            <person name="Cherry J.M."/>
            <person name="Cawley S."/>
            <person name="Dahlke C."/>
            <person name="Davenport L.B."/>
            <person name="Davies P."/>
            <person name="de Pablos B."/>
            <person name="Delcher A."/>
            <person name="Deng Z."/>
            <person name="Mays A.D."/>
            <person name="Dew I."/>
            <person name="Dietz S.M."/>
            <person name="Dodson K."/>
            <person name="Doup L.E."/>
            <person name="Downes M."/>
            <person name="Dugan-Rocha S."/>
            <person name="Dunkov B.C."/>
            <person name="Dunn P."/>
            <person name="Durbin K.J."/>
            <person name="Evangelista C.C."/>
            <person name="Ferraz C."/>
            <person name="Ferriera S."/>
            <person name="Fleischmann W."/>
            <person name="Fosler C."/>
            <person name="Gabrielian A.E."/>
            <person name="Garg N.S."/>
            <person name="Gelbart W.M."/>
            <person name="Glasser K."/>
            <person name="Glodek A."/>
            <person name="Gong F."/>
            <person name="Gorrell J.H."/>
            <person name="Gu Z."/>
            <person name="Guan P."/>
            <person name="Harris M."/>
            <person name="Harris N.L."/>
            <person name="Harvey D."/>
            <person name="Heiman T.J."/>
            <person name="Hernandez J.R."/>
            <person name="Houck J."/>
            <person name="Hostin D."/>
            <person name="Houston K.A."/>
            <person name="Howland T.J."/>
            <person name="Wei M.H."/>
            <person name="Ibegwam C."/>
            <person name="Jalali M."/>
            <person name="Kalush F."/>
            <person name="Karpen G.H."/>
            <person name="Ke Z."/>
            <person name="Kennison J.A."/>
            <person name="Ketchum K.A."/>
            <person name="Kimmel B.E."/>
            <person name="Kodira C.D."/>
            <person name="Kraft C."/>
            <person name="Kravitz S."/>
            <person name="Kulp D."/>
            <person name="Lai Z."/>
            <person name="Lasko P."/>
            <person name="Lei Y."/>
            <person name="Levitsky A.A."/>
            <person name="Li J."/>
            <person name="Li Z."/>
            <person name="Liang Y."/>
            <person name="Lin X."/>
            <person name="Liu X."/>
            <person name="Mattei B."/>
            <person name="McIntosh T.C."/>
            <person name="McLeod M.P."/>
            <person name="McPherson D."/>
            <person name="Merkulov G."/>
            <person name="Milshina N.V."/>
            <person name="Mobarry C."/>
            <person name="Morris J."/>
            <person name="Moshrefi A."/>
            <person name="Mount S.M."/>
            <person name="Moy M."/>
            <person name="Murphy B."/>
            <person name="Murphy L."/>
            <person name="Muzny D.M."/>
            <person name="Nelson D.L."/>
            <person name="Nelson D.R."/>
            <person name="Nelson K.A."/>
            <person name="Nixon K."/>
            <person name="Nusskern D.R."/>
            <person name="Pacleb J.M."/>
            <person name="Palazzolo M."/>
            <person name="Pittman G.S."/>
            <person name="Pan S."/>
            <person name="Pollard J."/>
            <person name="Puri V."/>
            <person name="Reese M.G."/>
            <person name="Reinert K."/>
            <person name="Remington K."/>
            <person name="Saunders R.D."/>
            <person name="Scheeler F."/>
            <person name="Shen H."/>
            <person name="Shue B.C."/>
            <person name="Siden-Kiamos I."/>
            <person name="Simpson M."/>
            <person name="Skupski M.P."/>
            <person name="Smith T."/>
            <person name="Spier E."/>
            <person name="Spradling A.C."/>
            <person name="Stapleton M."/>
            <person name="Strong R."/>
            <person name="Sun E."/>
            <person name="Svirskas R."/>
            <person name="Tector C."/>
            <person name="Turner R."/>
            <person name="Venter E."/>
            <person name="Wang A.H."/>
            <person name="Wang X."/>
            <person name="Wang Z.Y."/>
            <person name="Wassarman D.A."/>
            <person name="Weinstock G.M."/>
            <person name="Weissenbach J."/>
            <person name="Williams S.M."/>
            <person name="WoodageT"/>
            <person name="Worley K.C."/>
            <person name="Wu D."/>
            <person name="Yang S."/>
            <person name="Yao Q.A."/>
            <person name="Ye J."/>
            <person name="Yeh R.F."/>
            <person name="Zaveri J.S."/>
            <person name="Zhan M."/>
            <person name="Zhang G."/>
            <person name="Zhao Q."/>
            <person name="Zheng L."/>
            <person name="Zheng X.H."/>
            <person name="Zhong F.N."/>
            <person name="Zhong W."/>
            <person name="Zhou X."/>
            <person name="Zhu S."/>
            <person name="Zhu X."/>
            <person name="Smith H.O."/>
            <person name="Gibbs R.A."/>
            <person name="Myers E.W."/>
            <person name="Rubin G.M."/>
            <person name="Venter J.C."/>
        </authorList>
    </citation>
    <scope>NUCLEOTIDE SEQUENCE [LARGE SCALE GENOMIC DNA]</scope>
    <source>
        <strain evidence="21">Berkeley</strain>
    </source>
</reference>
<reference evidence="17" key="13">
    <citation type="journal article" date="2015" name="Genome Res.">
        <title>The Release 6 reference sequence of the Drosophila melanogaster genome.</title>
        <authorList>
            <person name="Hoskins R.A."/>
            <person name="Carlson J.W."/>
            <person name="Wan K.H."/>
            <person name="Park S."/>
            <person name="Mendez I."/>
            <person name="Galle S.E."/>
            <person name="Booth B.W."/>
            <person name="Pfeiffer B.D."/>
            <person name="George R.A."/>
            <person name="Svirskas R."/>
            <person name="Krzywinski M."/>
            <person name="Schein J."/>
            <person name="Accardo M.C."/>
            <person name="Damia E."/>
            <person name="Messina G."/>
            <person name="Mendez-Lago M."/>
            <person name="de Pablos B."/>
            <person name="Demakova O.V."/>
            <person name="Andreyeva E.N."/>
            <person name="Boldyreva L.V."/>
            <person name="Marra M."/>
            <person name="Carvalho A.B."/>
            <person name="Dimitri P."/>
            <person name="Villasante A."/>
            <person name="Zhimulev I.F."/>
            <person name="Rubin G.M."/>
            <person name="Karpen G.H."/>
            <person name="Celniker S.E."/>
        </authorList>
    </citation>
    <scope>NUCLEOTIDE SEQUENCE</scope>
</reference>
<protein>
    <submittedName>
        <fullName evidence="17">KCNQ potassium channel, isoform E</fullName>
    </submittedName>
    <submittedName>
        <fullName evidence="19">Potassium channel KCNQ</fullName>
    </submittedName>
</protein>
<evidence type="ECO:0000313" key="19">
    <source>
        <dbReference type="EMBL" id="AAV70987.1"/>
    </source>
</evidence>
<dbReference type="GO" id="GO:0002027">
    <property type="term" value="P:regulation of heart rate"/>
    <property type="evidence" value="ECO:0000315"/>
    <property type="project" value="FlyBase"/>
</dbReference>
<dbReference type="GO" id="GO:0060048">
    <property type="term" value="P:cardiac muscle contraction"/>
    <property type="evidence" value="ECO:0000315"/>
    <property type="project" value="FlyBase"/>
</dbReference>
<dbReference type="PANTHER" id="PTHR47735:SF9">
    <property type="entry name" value="POTASSIUM VOLTAGE-GATED CHANNEL SUBFAMILY KQT MEMBER 4-LIKE ISOFORM X1"/>
    <property type="match status" value="1"/>
</dbReference>
<dbReference type="PRINTS" id="PR01459">
    <property type="entry name" value="KCNQCHANNEL"/>
</dbReference>
<feature type="compositionally biased region" description="Low complexity" evidence="13">
    <location>
        <begin position="605"/>
        <end position="621"/>
    </location>
</feature>
<evidence type="ECO:0000256" key="8">
    <source>
        <dbReference type="ARBA" id="ARBA00022989"/>
    </source>
</evidence>
<feature type="transmembrane region" description="Helical" evidence="14">
    <location>
        <begin position="106"/>
        <end position="127"/>
    </location>
</feature>
<feature type="domain" description="Ion transport" evidence="15">
    <location>
        <begin position="73"/>
        <end position="304"/>
    </location>
</feature>
<feature type="compositionally biased region" description="Polar residues" evidence="13">
    <location>
        <begin position="584"/>
        <end position="604"/>
    </location>
</feature>
<feature type="domain" description="Potassium channel voltage dependent KCNQ C-terminal" evidence="16">
    <location>
        <begin position="413"/>
        <end position="534"/>
    </location>
</feature>
<organism evidence="19">
    <name type="scientific">Drosophila melanogaster</name>
    <name type="common">Fruit fly</name>
    <dbReference type="NCBI Taxonomy" id="7227"/>
    <lineage>
        <taxon>Eukaryota</taxon>
        <taxon>Metazoa</taxon>
        <taxon>Ecdysozoa</taxon>
        <taxon>Arthropoda</taxon>
        <taxon>Hexapoda</taxon>
        <taxon>Insecta</taxon>
        <taxon>Pterygota</taxon>
        <taxon>Neoptera</taxon>
        <taxon>Endopterygota</taxon>
        <taxon>Diptera</taxon>
        <taxon>Brachycera</taxon>
        <taxon>Muscomorpha</taxon>
        <taxon>Ephydroidea</taxon>
        <taxon>Drosophilidae</taxon>
        <taxon>Drosophila</taxon>
        <taxon>Sophophora</taxon>
    </lineage>
</organism>
<comment type="catalytic activity">
    <reaction evidence="12">
        <text>K(+)(in) = K(+)(out)</text>
        <dbReference type="Rhea" id="RHEA:29463"/>
        <dbReference type="ChEBI" id="CHEBI:29103"/>
    </reaction>
</comment>
<keyword evidence="11 19" id="KW-0407">Ion channel</keyword>
<evidence type="ECO:0000256" key="12">
    <source>
        <dbReference type="ARBA" id="ARBA00034430"/>
    </source>
</evidence>
<reference evidence="17 21" key="4">
    <citation type="journal article" date="2002" name="Genome Biol.">
        <title>The transposable elements of the Drosophila melanogaster euchromatin: a genomics perspective.</title>
        <authorList>
            <person name="Kaminker J.S."/>
            <person name="Bergman C.M."/>
            <person name="Kronmiller B."/>
            <person name="Carlson J."/>
            <person name="Svirskas R."/>
            <person name="Patel S."/>
            <person name="Frise E."/>
            <person name="Wheeler D.A."/>
            <person name="Lewis S.E."/>
            <person name="Rubin G.M."/>
            <person name="Ashburner M."/>
            <person name="Celniker S.E."/>
        </authorList>
    </citation>
    <scope>NUCLEOTIDE SEQUENCE [LARGE SCALE GENOMIC DNA]</scope>
    <source>
        <strain evidence="21">Berkeley</strain>
    </source>
</reference>
<keyword evidence="6" id="KW-0851">Voltage-gated channel</keyword>
<reference evidence="17 21" key="7">
    <citation type="journal article" date="2005" name="PLoS Comput. Biol.">
        <title>Combined evidence annotation of transposable elements in genome sequences.</title>
        <authorList>
            <person name="Quesneville H."/>
            <person name="Bergman C.M."/>
            <person name="Andrieu O."/>
            <person name="Autard D."/>
            <person name="Nouaud D."/>
            <person name="Ashburner M."/>
            <person name="Anxolabehere D."/>
        </authorList>
    </citation>
    <scope>NUCLEOTIDE SEQUENCE [LARGE SCALE GENOMIC DNA]</scope>
    <source>
        <strain evidence="21">Berkeley</strain>
    </source>
</reference>
<feature type="transmembrane region" description="Helical" evidence="14">
    <location>
        <begin position="211"/>
        <end position="233"/>
    </location>
</feature>
<evidence type="ECO:0000256" key="11">
    <source>
        <dbReference type="ARBA" id="ARBA00023303"/>
    </source>
</evidence>
<keyword evidence="21" id="KW-1185">Reference proteome</keyword>
<reference evidence="17" key="12">
    <citation type="journal article" date="2015" name="G3 (Bethesda)">
        <title>Gene Model Annotations for Drosophila melanogaster: The Rule-Benders.</title>
        <authorList>
            <consortium name="FlyBase Consortium"/>
            <person name="Crosby M.A."/>
            <person name="Gramates L.S."/>
            <person name="Dos Santos G."/>
            <person name="Matthews B.B."/>
            <person name="St Pierre S.E."/>
            <person name="Zhou P."/>
            <person name="Schroeder A.J."/>
            <person name="Falls K."/>
            <person name="Emmert D.B."/>
            <person name="Russo S.M."/>
            <person name="Gelbart W.M."/>
            <person name="null"/>
        </authorList>
    </citation>
    <scope>NUCLEOTIDE SEQUENCE</scope>
</reference>
<feature type="transmembrane region" description="Helical" evidence="14">
    <location>
        <begin position="245"/>
        <end position="261"/>
    </location>
</feature>
<reference evidence="17" key="14">
    <citation type="submission" date="2020-04" db="EMBL/GenBank/DDBJ databases">
        <authorList>
            <consortium name="FlyBase"/>
        </authorList>
    </citation>
    <scope>NUCLEOTIDE SEQUENCE</scope>
</reference>
<dbReference type="GO" id="GO:0005249">
    <property type="term" value="F:voltage-gated potassium channel activity"/>
    <property type="evidence" value="ECO:0007669"/>
    <property type="project" value="InterPro"/>
</dbReference>
<keyword evidence="4" id="KW-0633">Potassium transport</keyword>
<keyword evidence="7" id="KW-0630">Potassium</keyword>
<dbReference type="Bgee" id="FBgn0033494">
    <property type="expression patterns" value="Expressed in transmedullary neuron Tm2 (Drosophila) in insect head and 131 other cell types or tissues"/>
</dbReference>
<keyword evidence="8 14" id="KW-1133">Transmembrane helix</keyword>
<keyword evidence="5 14" id="KW-0812">Transmembrane</keyword>
<proteinExistence type="evidence at transcript level"/>
<dbReference type="Gene3D" id="1.20.120.350">
    <property type="entry name" value="Voltage-gated potassium channels. Chain C"/>
    <property type="match status" value="1"/>
</dbReference>
<dbReference type="Proteomes" id="UP000000803">
    <property type="component" value="Chromosome 2R"/>
</dbReference>
<feature type="region of interest" description="Disordered" evidence="13">
    <location>
        <begin position="583"/>
        <end position="630"/>
    </location>
</feature>
<feature type="transmembrane region" description="Helical" evidence="14">
    <location>
        <begin position="74"/>
        <end position="94"/>
    </location>
</feature>
<accession>A1Z855</accession>
<feature type="region of interest" description="Disordered" evidence="13">
    <location>
        <begin position="667"/>
        <end position="707"/>
    </location>
</feature>
<dbReference type="UCSC" id="CG33135-RB">
    <property type="organism name" value="d. melanogaster"/>
</dbReference>
<dbReference type="VEuPathDB" id="VectorBase:FBgn0033494"/>
<dbReference type="GO" id="GO:0022843">
    <property type="term" value="F:voltage-gated monoatomic cation channel activity"/>
    <property type="evidence" value="ECO:0000314"/>
    <property type="project" value="FlyBase"/>
</dbReference>
<evidence type="ECO:0000259" key="15">
    <source>
        <dbReference type="Pfam" id="PF00520"/>
    </source>
</evidence>
<reference evidence="17 21" key="2">
    <citation type="journal article" date="2002" name="Genome Biol.">
        <title>Finishing a whole-genome shotgun: release 3 of the Drosophila melanogaster euchromatic genome sequence.</title>
        <authorList>
            <person name="Celniker S.E."/>
            <person name="Wheeler D.A."/>
            <person name="Kronmiller B."/>
            <person name="Carlson J.W."/>
            <person name="Halpern A."/>
            <person name="Patel S."/>
            <person name="Adams M."/>
            <person name="Champe M."/>
            <person name="Dugan S.P."/>
            <person name="Frise E."/>
            <person name="Hodgson A."/>
            <person name="George R.A."/>
            <person name="Hoskins R.A."/>
            <person name="Laverty T."/>
            <person name="Muzny D.M."/>
            <person name="Nelson C.R."/>
            <person name="Pacleb J.M."/>
            <person name="Park S."/>
            <person name="Pfeiffer B.D."/>
            <person name="Richards S."/>
            <person name="Sodergren E.J."/>
            <person name="Svirskas R."/>
            <person name="Tabor P.E."/>
            <person name="Wan K."/>
            <person name="Stapleton M."/>
            <person name="Sutton G.G."/>
            <person name="Venter C."/>
            <person name="Weinstock G."/>
            <person name="Scherer S.E."/>
            <person name="Myers E.W."/>
            <person name="Gibbs R.A."/>
            <person name="Rubin G.M."/>
        </authorList>
    </citation>
    <scope>NUCLEOTIDE SEQUENCE [LARGE SCALE GENOMIC DNA]</scope>
    <source>
        <strain evidence="21">Berkeley</strain>
    </source>
</reference>
<keyword evidence="9" id="KW-0406">Ion transport</keyword>
<reference evidence="17 21" key="3">
    <citation type="journal article" date="2002" name="Genome Biol.">
        <title>Annotation of the Drosophila melanogaster euchromatic genome: a systematic review.</title>
        <authorList>
            <person name="Misra S."/>
            <person name="Crosby M.A."/>
            <person name="Mungall C.J."/>
            <person name="Matthews B.B."/>
            <person name="Campbell K.S."/>
            <person name="Hradecky P."/>
            <person name="Huang Y."/>
            <person name="Kaminker J.S."/>
            <person name="Millburn G.H."/>
            <person name="Prochnik S.E."/>
            <person name="Smith C.D."/>
            <person name="Tupy J.L."/>
            <person name="Whitfied E.J."/>
            <person name="Bayraktaroglu L."/>
            <person name="Berman B.P."/>
            <person name="Bettencourt B.R."/>
            <person name="Celniker S.E."/>
            <person name="de Grey A.D."/>
            <person name="Drysdale R.A."/>
            <person name="Harris N.L."/>
            <person name="Richter J."/>
            <person name="Russo S."/>
            <person name="Schroeder A.J."/>
            <person name="Shu S.Q."/>
            <person name="Stapleton M."/>
            <person name="Yamada C."/>
            <person name="Ashburner M."/>
            <person name="Gelbart W.M."/>
            <person name="Rubin G.M."/>
            <person name="Lewis S.E."/>
        </authorList>
    </citation>
    <scope>GENOME REANNOTATION</scope>
    <source>
        <strain evidence="21">Berkeley</strain>
    </source>
</reference>
<dbReference type="BioGRID-ORCS" id="36071">
    <property type="hits" value="0 hits in 3 CRISPR screens"/>
</dbReference>
<evidence type="ECO:0000259" key="16">
    <source>
        <dbReference type="Pfam" id="PF03520"/>
    </source>
</evidence>
<dbReference type="OrthoDB" id="8879391at2759"/>
<evidence type="ECO:0000256" key="14">
    <source>
        <dbReference type="SAM" id="Phobius"/>
    </source>
</evidence>
<dbReference type="DNASU" id="36071"/>
<evidence type="ECO:0000256" key="9">
    <source>
        <dbReference type="ARBA" id="ARBA00023065"/>
    </source>
</evidence>
<dbReference type="AGR" id="FB:FBgn0033494"/>
<evidence type="ECO:0000256" key="4">
    <source>
        <dbReference type="ARBA" id="ARBA00022538"/>
    </source>
</evidence>
<name>Q5PXF9_DROME</name>
<evidence type="ECO:0000256" key="1">
    <source>
        <dbReference type="ARBA" id="ARBA00004651"/>
    </source>
</evidence>
<dbReference type="ExpressionAtlas" id="Q5PXF9">
    <property type="expression patterns" value="baseline and differential"/>
</dbReference>
<feature type="transmembrane region" description="Helical" evidence="14">
    <location>
        <begin position="273"/>
        <end position="299"/>
    </location>
</feature>
<dbReference type="FunFam" id="1.20.120.350:FF:000017">
    <property type="entry name" value="potassium voltage-gated channel subfamily KQT member 1"/>
    <property type="match status" value="1"/>
</dbReference>
<feature type="region of interest" description="Disordered" evidence="13">
    <location>
        <begin position="375"/>
        <end position="405"/>
    </location>
</feature>
<evidence type="ECO:0000313" key="21">
    <source>
        <dbReference type="Proteomes" id="UP000000803"/>
    </source>
</evidence>
<dbReference type="GO" id="GO:0006813">
    <property type="term" value="P:potassium ion transport"/>
    <property type="evidence" value="ECO:0000314"/>
    <property type="project" value="FlyBase"/>
</dbReference>
<reference evidence="17" key="8">
    <citation type="submission" date="2006-08" db="EMBL/GenBank/DDBJ databases">
        <authorList>
            <person name="Celniker S."/>
            <person name="Carlson J."/>
            <person name="Wan K."/>
            <person name="Frise E."/>
            <person name="Hoskins R."/>
            <person name="Park S."/>
            <person name="Svirskas R."/>
            <person name="Rubin G."/>
        </authorList>
    </citation>
    <scope>NUCLEOTIDE SEQUENCE</scope>
</reference>
<sequence length="808" mass="91132">MDPDNDIYAFYDIRGYKGKCRPGRPNSERILQPRMSLLGKPLNYNRGTRRDVRYRRLQSRLYNFLERPRGLHAIFYHVMVFLMVFTCLALSVFSTIKEYEEDAVYILFRMEILVVIWFTMEFGARLWSSGCRSRYQGCLGRLKFVKRPFCIIDIVTILASIVVLGMGTSGQVFATSALRGLRFFQILRMVRMDRRGGTWKLLGSVVYAHRQELITTMYIGFLGLIFASFLVYMWEKDVNDKFSNFAQALWWGVITLCTVGYGDMVPITWQGKLIASCCALLGISFFALPAGILGSGFALKVQQQQRQKHMIRRRQPAATLIQAVWRCYAADEHSVSVATWNIHRVALPSPPASRASSSFKHNTSFVARLPTIRRHKSQTIQTPGGGDGGGVSKPPGSSRASTRYTRTIRDINASVENLDEEDEPRCTQLTNRHKTAIRFIRKLKYFVARRKFKEALKPYDVKDVMEQYAAGHVDLLGRVKMLHLRLDQILGKQGSKAKDVYASKISLASRVVKVERQVADIEEKLDILIKAYMEDRDRFLALPLPAKPKIHSISPSHKPLHHAHNLAMIDVWKRTAALSVHPEQVTTTPLLNPSAPDSSELRSLTATQTPTTTTDAIATQTPMPPHVQHTATNTKSSVLNSYQLGSEKQQHNDVFMTELENRTKKRVTLSLHRSTSEPYSKQEQRITIPDEGADSLDSSAKPTPPDSSIILIDEYEDFEEEDLNCEGEMDHFPTWEIDSDIGVEVDVDADADGDCDESTEDTALLQCATRTAIVITPISPVSSAHNLQQLNDQTTTLNKSNLLPPDSG</sequence>
<dbReference type="InterPro" id="IPR027359">
    <property type="entry name" value="Volt_channel_dom_sf"/>
</dbReference>
<dbReference type="Pfam" id="PF03520">
    <property type="entry name" value="KCNQ_channel"/>
    <property type="match status" value="1"/>
</dbReference>
<evidence type="ECO:0000256" key="10">
    <source>
        <dbReference type="ARBA" id="ARBA00023136"/>
    </source>
</evidence>
<evidence type="ECO:0000256" key="2">
    <source>
        <dbReference type="ARBA" id="ARBA00022448"/>
    </source>
</evidence>
<dbReference type="EMBL" id="AY823300">
    <property type="protein sequence ID" value="AAV70986.1"/>
    <property type="molecule type" value="mRNA"/>
</dbReference>
<dbReference type="InterPro" id="IPR013821">
    <property type="entry name" value="K_chnl_volt-dep_KCNQ_C"/>
</dbReference>